<dbReference type="Pfam" id="PF19484">
    <property type="entry name" value="DUF6020"/>
    <property type="match status" value="1"/>
</dbReference>
<evidence type="ECO:0000313" key="3">
    <source>
        <dbReference type="Proteomes" id="UP000460412"/>
    </source>
</evidence>
<dbReference type="InterPro" id="IPR046062">
    <property type="entry name" value="DUF6020"/>
</dbReference>
<keyword evidence="1" id="KW-1133">Transmembrane helix</keyword>
<keyword evidence="1" id="KW-0472">Membrane</keyword>
<keyword evidence="3" id="KW-1185">Reference proteome</keyword>
<evidence type="ECO:0000256" key="1">
    <source>
        <dbReference type="SAM" id="Phobius"/>
    </source>
</evidence>
<dbReference type="Proteomes" id="UP000460412">
    <property type="component" value="Unassembled WGS sequence"/>
</dbReference>
<evidence type="ECO:0008006" key="4">
    <source>
        <dbReference type="Google" id="ProtNLM"/>
    </source>
</evidence>
<accession>A0A7X3MIJ9</accession>
<sequence>MKLMHQLNSGHPIIHTLFLNACLFAGDCIFKSYNAGVLIYCIIQSVLLSGIFTYCIYKLYQWRTGTIVVVGTFLFFAFNPIIQAFAFTTTKDVLFSGMFLLVIVFSFEIIKDTEKFFSTRTYIIRYGASVILMCMLRNQGKYVFIVFIPFLVISVKNYRMKCLILGISLIICVNLIMGPISTAFGIEKGNMREMLSVPMQQIARVWNKNPSSITEEEKNIITRIIPVEYLEQYDEYSADPVKSGFNSQAFTKNMLKFLNIWINLGLKNPVIYLESFFCGAYQYWYIGPRLYCYDGVFYDGSFMDAQYDTLKITRHTLLPVYDEYLRNMSNGHDYNRFPVLSVVMNMAFPFWLMIIGISILMYMRKYKYISIFILPIGYWGTCLLGPVAMLRYDLPLIVGIPLYIGIVLAVKRDYEKLNSVIA</sequence>
<evidence type="ECO:0000313" key="2">
    <source>
        <dbReference type="EMBL" id="MXP76925.1"/>
    </source>
</evidence>
<feature type="transmembrane region" description="Helical" evidence="1">
    <location>
        <begin position="12"/>
        <end position="30"/>
    </location>
</feature>
<comment type="caution">
    <text evidence="2">The sequence shown here is derived from an EMBL/GenBank/DDBJ whole genome shotgun (WGS) entry which is preliminary data.</text>
</comment>
<feature type="transmembrane region" description="Helical" evidence="1">
    <location>
        <begin position="37"/>
        <end position="60"/>
    </location>
</feature>
<proteinExistence type="predicted"/>
<dbReference type="EMBL" id="WUQX01000001">
    <property type="protein sequence ID" value="MXP76925.1"/>
    <property type="molecule type" value="Genomic_DNA"/>
</dbReference>
<reference evidence="2 3" key="1">
    <citation type="submission" date="2019-12" db="EMBL/GenBank/DDBJ databases">
        <title>Sporaefaciens musculi gen. nov., sp. nov., a novel bacterium isolated from the caecum of an obese mouse.</title>
        <authorList>
            <person name="Rasmussen T.S."/>
            <person name="Streidl T."/>
            <person name="Hitch T.C.A."/>
            <person name="Wortmann E."/>
            <person name="Deptula P."/>
            <person name="Hansen M."/>
            <person name="Nielsen D.S."/>
            <person name="Clavel T."/>
            <person name="Vogensen F.K."/>
        </authorList>
    </citation>
    <scope>NUCLEOTIDE SEQUENCE [LARGE SCALE GENOMIC DNA]</scope>
    <source>
        <strain evidence="2 3">WCA-9-b2</strain>
    </source>
</reference>
<dbReference type="RefSeq" id="WP_159751968.1">
    <property type="nucleotide sequence ID" value="NZ_WUQX01000001.1"/>
</dbReference>
<name>A0A7X3MIJ9_9FIRM</name>
<organism evidence="2 3">
    <name type="scientific">Sporofaciens musculi</name>
    <dbReference type="NCBI Taxonomy" id="2681861"/>
    <lineage>
        <taxon>Bacteria</taxon>
        <taxon>Bacillati</taxon>
        <taxon>Bacillota</taxon>
        <taxon>Clostridia</taxon>
        <taxon>Lachnospirales</taxon>
        <taxon>Lachnospiraceae</taxon>
        <taxon>Sporofaciens</taxon>
    </lineage>
</organism>
<gene>
    <name evidence="2" type="ORF">GN277_16510</name>
</gene>
<keyword evidence="1" id="KW-0812">Transmembrane</keyword>
<dbReference type="AlphaFoldDB" id="A0A7X3MIJ9"/>
<protein>
    <recommendedName>
        <fullName evidence="4">Glycosyltransferase RgtA/B/C/D-like domain-containing protein</fullName>
    </recommendedName>
</protein>
<feature type="transmembrane region" description="Helical" evidence="1">
    <location>
        <begin position="368"/>
        <end position="388"/>
    </location>
</feature>
<feature type="transmembrane region" description="Helical" evidence="1">
    <location>
        <begin position="394"/>
        <end position="410"/>
    </location>
</feature>
<feature type="transmembrane region" description="Helical" evidence="1">
    <location>
        <begin position="162"/>
        <end position="186"/>
    </location>
</feature>
<feature type="transmembrane region" description="Helical" evidence="1">
    <location>
        <begin position="130"/>
        <end position="155"/>
    </location>
</feature>
<feature type="transmembrane region" description="Helical" evidence="1">
    <location>
        <begin position="93"/>
        <end position="110"/>
    </location>
</feature>
<feature type="transmembrane region" description="Helical" evidence="1">
    <location>
        <begin position="337"/>
        <end position="361"/>
    </location>
</feature>
<feature type="transmembrane region" description="Helical" evidence="1">
    <location>
        <begin position="66"/>
        <end position="86"/>
    </location>
</feature>